<dbReference type="PANTHER" id="PTHR12558">
    <property type="entry name" value="CELL DIVISION CYCLE 16,23,27"/>
    <property type="match status" value="1"/>
</dbReference>
<organism evidence="10 11">
    <name type="scientific">Ophiocordyceps sinensis</name>
    <dbReference type="NCBI Taxonomy" id="72228"/>
    <lineage>
        <taxon>Eukaryota</taxon>
        <taxon>Fungi</taxon>
        <taxon>Dikarya</taxon>
        <taxon>Ascomycota</taxon>
        <taxon>Pezizomycotina</taxon>
        <taxon>Sordariomycetes</taxon>
        <taxon>Hypocreomycetidae</taxon>
        <taxon>Hypocreales</taxon>
        <taxon>Ophiocordycipitaceae</taxon>
        <taxon>Ophiocordyceps</taxon>
    </lineage>
</organism>
<feature type="domain" description="Cdc23" evidence="9">
    <location>
        <begin position="10"/>
        <end position="318"/>
    </location>
</feature>
<dbReference type="SUPFAM" id="SSF48452">
    <property type="entry name" value="TPR-like"/>
    <property type="match status" value="2"/>
</dbReference>
<proteinExistence type="predicted"/>
<dbReference type="PROSITE" id="PS50005">
    <property type="entry name" value="TPR"/>
    <property type="match status" value="2"/>
</dbReference>
<dbReference type="GO" id="GO:0045842">
    <property type="term" value="P:positive regulation of mitotic metaphase/anaphase transition"/>
    <property type="evidence" value="ECO:0007669"/>
    <property type="project" value="TreeGrafter"/>
</dbReference>
<evidence type="ECO:0000259" key="9">
    <source>
        <dbReference type="Pfam" id="PF04049"/>
    </source>
</evidence>
<feature type="region of interest" description="Disordered" evidence="8">
    <location>
        <begin position="117"/>
        <end position="143"/>
    </location>
</feature>
<keyword evidence="11" id="KW-1185">Reference proteome</keyword>
<keyword evidence="2" id="KW-0677">Repeat</keyword>
<keyword evidence="4" id="KW-0833">Ubl conjugation pathway</keyword>
<dbReference type="GO" id="GO:0031145">
    <property type="term" value="P:anaphase-promoting complex-dependent catabolic process"/>
    <property type="evidence" value="ECO:0007669"/>
    <property type="project" value="TreeGrafter"/>
</dbReference>
<evidence type="ECO:0000256" key="7">
    <source>
        <dbReference type="PROSITE-ProRule" id="PRU00339"/>
    </source>
</evidence>
<feature type="compositionally biased region" description="Polar residues" evidence="8">
    <location>
        <begin position="50"/>
        <end position="66"/>
    </location>
</feature>
<dbReference type="Pfam" id="PF04049">
    <property type="entry name" value="ANAPC8"/>
    <property type="match status" value="1"/>
</dbReference>
<dbReference type="GO" id="GO:0051301">
    <property type="term" value="P:cell division"/>
    <property type="evidence" value="ECO:0007669"/>
    <property type="project" value="UniProtKB-KW"/>
</dbReference>
<evidence type="ECO:0000256" key="8">
    <source>
        <dbReference type="SAM" id="MobiDB-lite"/>
    </source>
</evidence>
<dbReference type="InterPro" id="IPR019734">
    <property type="entry name" value="TPR_rpt"/>
</dbReference>
<sequence length="673" mass="74614">MTLSAQEVAQLRAALQDAVVKCSERCLYQSSKWAAELLNALPESDDADQDSQGPGNKHTSPIFTPNTDRVEAALEARELSRYLLAKSLFDCKEYDRCAAVFLPESLLSSVLASQPESSAASSQKTKGKAKATRSASAPCPGAPALPNISQKSLFLALYAKFMSGEKRKNEESDMVMGPQDLGTVVNQQLLVVGRVLAAWFDERTADDEEVLGSQGWLEYLYGIVLAKEKNDPRALEFLIRSVHKYPMNWGCWLEMTSLVSRVEELNRISRHCPQNIVSFMFHLHTSLELYQQSPSLASNLEQLLSIFPTSPFLLTCNALLAYHAKDLMAAEQHFSRLLSLHPHRLDSLDHYSNILYVLELRPKLAFVAHLCSSVDKFRPESCVVIGNYYSLLSLHEKAVHYFRRALTLDRSCLSAWTLMGHEYLELKNSHAAIESYRRAVDVNRRDYRAWYGLGQTYEMLEMHTYSLWYYKKAAGLRPWDGKMWLAVGSCLQKMGRERDGIKALKRALLADAYYEVGSSFGSGGEPLGARGATGHMDPEVLLQIATMFDELEEEDDAKAYMELCLAQEDGGAAADASLNESVMIHNDSPAGSDDDADGQDKAGATEGTGVTAATSKARMWLARFAMRTADYATANRLATELCQDGVEVEEAKALVREIRSILDPAGGVYGSAN</sequence>
<protein>
    <recommendedName>
        <fullName evidence="9">Cdc23 domain-containing protein</fullName>
    </recommendedName>
</protein>
<dbReference type="AlphaFoldDB" id="A0A8H4PV69"/>
<name>A0A8H4PV69_9HYPO</name>
<evidence type="ECO:0000256" key="6">
    <source>
        <dbReference type="ARBA" id="ARBA00023306"/>
    </source>
</evidence>
<gene>
    <name evidence="10" type="ORF">G6O67_002906</name>
</gene>
<dbReference type="GO" id="GO:0016567">
    <property type="term" value="P:protein ubiquitination"/>
    <property type="evidence" value="ECO:0007669"/>
    <property type="project" value="TreeGrafter"/>
</dbReference>
<reference evidence="10 11" key="1">
    <citation type="journal article" date="2020" name="Genome Biol. Evol.">
        <title>A new high-quality draft genome assembly of the Chinese cordyceps Ophiocordyceps sinensis.</title>
        <authorList>
            <person name="Shu R."/>
            <person name="Zhang J."/>
            <person name="Meng Q."/>
            <person name="Zhang H."/>
            <person name="Zhou G."/>
            <person name="Li M."/>
            <person name="Wu P."/>
            <person name="Zhao Y."/>
            <person name="Chen C."/>
            <person name="Qin Q."/>
        </authorList>
    </citation>
    <scope>NUCLEOTIDE SEQUENCE [LARGE SCALE GENOMIC DNA]</scope>
    <source>
        <strain evidence="10 11">IOZ07</strain>
    </source>
</reference>
<dbReference type="GO" id="GO:0005680">
    <property type="term" value="C:anaphase-promoting complex"/>
    <property type="evidence" value="ECO:0007669"/>
    <property type="project" value="InterPro"/>
</dbReference>
<keyword evidence="6" id="KW-0131">Cell cycle</keyword>
<dbReference type="Pfam" id="PF13181">
    <property type="entry name" value="TPR_8"/>
    <property type="match status" value="2"/>
</dbReference>
<evidence type="ECO:0000313" key="11">
    <source>
        <dbReference type="Proteomes" id="UP000557566"/>
    </source>
</evidence>
<dbReference type="Proteomes" id="UP000557566">
    <property type="component" value="Unassembled WGS sequence"/>
</dbReference>
<dbReference type="InterPro" id="IPR007192">
    <property type="entry name" value="APC8"/>
</dbReference>
<keyword evidence="5 7" id="KW-0802">TPR repeat</keyword>
<feature type="region of interest" description="Disordered" evidence="8">
    <location>
        <begin position="44"/>
        <end position="66"/>
    </location>
</feature>
<evidence type="ECO:0000256" key="3">
    <source>
        <dbReference type="ARBA" id="ARBA00022776"/>
    </source>
</evidence>
<dbReference type="Gene3D" id="1.25.40.10">
    <property type="entry name" value="Tetratricopeptide repeat domain"/>
    <property type="match status" value="3"/>
</dbReference>
<evidence type="ECO:0000256" key="4">
    <source>
        <dbReference type="ARBA" id="ARBA00022786"/>
    </source>
</evidence>
<evidence type="ECO:0000256" key="1">
    <source>
        <dbReference type="ARBA" id="ARBA00022618"/>
    </source>
</evidence>
<feature type="repeat" description="TPR" evidence="7">
    <location>
        <begin position="379"/>
        <end position="412"/>
    </location>
</feature>
<keyword evidence="3" id="KW-0498">Mitosis</keyword>
<evidence type="ECO:0000256" key="2">
    <source>
        <dbReference type="ARBA" id="ARBA00022737"/>
    </source>
</evidence>
<dbReference type="OrthoDB" id="10262026at2759"/>
<dbReference type="SMART" id="SM00028">
    <property type="entry name" value="TPR"/>
    <property type="match status" value="6"/>
</dbReference>
<accession>A0A8H4PV69</accession>
<feature type="region of interest" description="Disordered" evidence="8">
    <location>
        <begin position="584"/>
        <end position="609"/>
    </location>
</feature>
<comment type="caution">
    <text evidence="10">The sequence shown here is derived from an EMBL/GenBank/DDBJ whole genome shotgun (WGS) entry which is preliminary data.</text>
</comment>
<dbReference type="PANTHER" id="PTHR12558:SF10">
    <property type="entry name" value="CELL DIVISION CYCLE PROTEIN 23 HOMOLOG"/>
    <property type="match status" value="1"/>
</dbReference>
<dbReference type="InterPro" id="IPR011990">
    <property type="entry name" value="TPR-like_helical_dom_sf"/>
</dbReference>
<evidence type="ECO:0000256" key="5">
    <source>
        <dbReference type="ARBA" id="ARBA00022803"/>
    </source>
</evidence>
<feature type="repeat" description="TPR" evidence="7">
    <location>
        <begin position="413"/>
        <end position="446"/>
    </location>
</feature>
<evidence type="ECO:0000313" key="10">
    <source>
        <dbReference type="EMBL" id="KAF4511073.1"/>
    </source>
</evidence>
<keyword evidence="1" id="KW-0132">Cell division</keyword>
<dbReference type="EMBL" id="JAAVMX010000003">
    <property type="protein sequence ID" value="KAF4511073.1"/>
    <property type="molecule type" value="Genomic_DNA"/>
</dbReference>